<evidence type="ECO:0000313" key="19">
    <source>
        <dbReference type="EMBL" id="MBO8442412.1"/>
    </source>
</evidence>
<dbReference type="PANTHER" id="PTHR11070:SF2">
    <property type="entry name" value="ATP-DEPENDENT DNA HELICASE SRS2"/>
    <property type="match status" value="1"/>
</dbReference>
<evidence type="ECO:0000256" key="4">
    <source>
        <dbReference type="ARBA" id="ARBA00022801"/>
    </source>
</evidence>
<dbReference type="InterPro" id="IPR014017">
    <property type="entry name" value="DNA_helicase_UvrD-like_C"/>
</dbReference>
<name>A0A9D9HAJ1_9SPIR</name>
<evidence type="ECO:0000256" key="1">
    <source>
        <dbReference type="ARBA" id="ARBA00022722"/>
    </source>
</evidence>
<dbReference type="InterPro" id="IPR038726">
    <property type="entry name" value="PDDEXK_AddAB-type"/>
</dbReference>
<keyword evidence="4 15" id="KW-0378">Hydrolase</keyword>
<dbReference type="Pfam" id="PF12705">
    <property type="entry name" value="PDDEXK_1"/>
    <property type="match status" value="1"/>
</dbReference>
<evidence type="ECO:0000256" key="6">
    <source>
        <dbReference type="ARBA" id="ARBA00022839"/>
    </source>
</evidence>
<feature type="domain" description="UvrD-like helicase ATP-binding" evidence="17">
    <location>
        <begin position="17"/>
        <end position="433"/>
    </location>
</feature>
<keyword evidence="2 15" id="KW-0547">Nucleotide-binding</keyword>
<dbReference type="Gene3D" id="1.10.486.10">
    <property type="entry name" value="PCRA, domain 4"/>
    <property type="match status" value="1"/>
</dbReference>
<comment type="catalytic activity">
    <reaction evidence="11">
        <text>Couples ATP hydrolysis with the unwinding of duplex DNA by translocating in the 3'-5' direction.</text>
        <dbReference type="EC" id="5.6.2.4"/>
    </reaction>
</comment>
<evidence type="ECO:0000256" key="7">
    <source>
        <dbReference type="ARBA" id="ARBA00022840"/>
    </source>
</evidence>
<evidence type="ECO:0000256" key="11">
    <source>
        <dbReference type="ARBA" id="ARBA00034617"/>
    </source>
</evidence>
<organism evidence="19 20">
    <name type="scientific">Candidatus Aphodenecus pullistercoris</name>
    <dbReference type="NCBI Taxonomy" id="2840669"/>
    <lineage>
        <taxon>Bacteria</taxon>
        <taxon>Pseudomonadati</taxon>
        <taxon>Spirochaetota</taxon>
        <taxon>Spirochaetia</taxon>
        <taxon>Spirochaetales</taxon>
        <taxon>Candidatus Aphodenecus</taxon>
    </lineage>
</organism>
<evidence type="ECO:0000256" key="3">
    <source>
        <dbReference type="ARBA" id="ARBA00022763"/>
    </source>
</evidence>
<accession>A0A9D9HAJ1</accession>
<evidence type="ECO:0000256" key="8">
    <source>
        <dbReference type="ARBA" id="ARBA00023125"/>
    </source>
</evidence>
<dbReference type="PROSITE" id="PS51198">
    <property type="entry name" value="UVRD_HELICASE_ATP_BIND"/>
    <property type="match status" value="1"/>
</dbReference>
<evidence type="ECO:0000256" key="2">
    <source>
        <dbReference type="ARBA" id="ARBA00022741"/>
    </source>
</evidence>
<dbReference type="Gene3D" id="3.40.50.300">
    <property type="entry name" value="P-loop containing nucleotide triphosphate hydrolases"/>
    <property type="match status" value="4"/>
</dbReference>
<protein>
    <recommendedName>
        <fullName evidence="12">DNA 3'-5' helicase</fullName>
        <ecNumber evidence="12">5.6.2.4</ecNumber>
    </recommendedName>
    <alternativeName>
        <fullName evidence="13">DNA 3'-5' helicase II</fullName>
    </alternativeName>
</protein>
<reference evidence="19" key="2">
    <citation type="journal article" date="2021" name="PeerJ">
        <title>Extensive microbial diversity within the chicken gut microbiome revealed by metagenomics and culture.</title>
        <authorList>
            <person name="Gilroy R."/>
            <person name="Ravi A."/>
            <person name="Getino M."/>
            <person name="Pursley I."/>
            <person name="Horton D.L."/>
            <person name="Alikhan N.F."/>
            <person name="Baker D."/>
            <person name="Gharbi K."/>
            <person name="Hall N."/>
            <person name="Watson M."/>
            <person name="Adriaenssens E.M."/>
            <person name="Foster-Nyarko E."/>
            <person name="Jarju S."/>
            <person name="Secka A."/>
            <person name="Antonio M."/>
            <person name="Oren A."/>
            <person name="Chaudhuri R.R."/>
            <person name="La Ragione R."/>
            <person name="Hildebrand F."/>
            <person name="Pallen M.J."/>
        </authorList>
    </citation>
    <scope>NUCLEOTIDE SEQUENCE</scope>
    <source>
        <strain evidence="19">11167</strain>
    </source>
</reference>
<dbReference type="GO" id="GO:0004527">
    <property type="term" value="F:exonuclease activity"/>
    <property type="evidence" value="ECO:0007669"/>
    <property type="project" value="UniProtKB-KW"/>
</dbReference>
<evidence type="ECO:0000259" key="18">
    <source>
        <dbReference type="PROSITE" id="PS51217"/>
    </source>
</evidence>
<dbReference type="InterPro" id="IPR014016">
    <property type="entry name" value="UvrD-like_ATP-bd"/>
</dbReference>
<sequence>MSSGHEDFYRALEAIGGVRLNDEQRLAVDSDLNTVVSAGAGSGKTTVLSIRFLRLVMEGRAKADGILTLTFTRKAAMEMRERIRALLTRALSCDDENRQLVNKATIATLDSFTSSIVRLDSTHYGIPRDFTLEEERERKERLSRLASAFLEDRANAAIVEALSSCYSPASIVDDFFRVIDENVVPCGDYDAASTSAWLREDLSARFKAMGEELGVLLGHIALDSSREKIRETAGQLCAMLEEGLSFPDPTFSSQVRLRAHKDDPVNDDIKALKELSARYISLGEALAAGDDDNLLQQAIERFAAILNAEKRRSGRLSYNDVNALALDILKRNLALREHFKGLFSHIMIDEFQDNNSLQRDLLYLICEKKGQGVEGRVPTIHELEGDKLFLVGDEKQSIYLFRGADVSVFRAMKDEIASAGGNALSLSTNYRSAPGLIRHFNDVFRKVFADAREDYEASFEETRCGKVSGEGSVTLLSGCKADFEGRDDDLAADEREAAALASLVERMLTGDDYLVDGERPKCDDIAILFPRLGHVVAFEIALKARGIDYQMSEARSLMQQAVSGDFYSILQHYLFPEDRIAWCATLRSPFVGLSDKAILTLEEGGRQALDEVDRRRLEALDELMEGMDRLAFVSLSRLLSYLFYEGGYYAHLQRRADWQGFEEHFDYLLAYAMAYDKASLKLTDFLSFLRDRLGDRQRLDDVTVLDEERHGVQLMTVHSSKGLEFPIVILASCGTKGRNDQKSFIFRHCGRLVATSSKGLGQVLDGERKARSDAETKRLLYVAMTRAESHLVVSGVYEMDREDQLSGNTGLFFRLYLEATWDLDGIRRLEIGAEEPVPGRDRTSRLSRLLSAQDEDRDFTSRPLVAKPSGSVEEPEGPVVDLPSMPADGLYTDGGEAGAFGSAVHAYLEASIKGGDREAVFRDRLFSGRDGALVRADLTRMADNFLSSGLYARLKAHRLLSEYHLFSYDEEKDFVWEAVVDLVADLGDAALVVDYKSDRQTWRGRHRTQIVTYCKALEKLLGKPCYGTIFNLRRTECEVLWNARGEEVDWSRLPL</sequence>
<dbReference type="Pfam" id="PF13361">
    <property type="entry name" value="UvrD_C"/>
    <property type="match status" value="1"/>
</dbReference>
<evidence type="ECO:0000256" key="5">
    <source>
        <dbReference type="ARBA" id="ARBA00022806"/>
    </source>
</evidence>
<keyword evidence="6" id="KW-0269">Exonuclease</keyword>
<evidence type="ECO:0000313" key="20">
    <source>
        <dbReference type="Proteomes" id="UP000823633"/>
    </source>
</evidence>
<dbReference type="EMBL" id="JADIMU010000010">
    <property type="protein sequence ID" value="MBO8442412.1"/>
    <property type="molecule type" value="Genomic_DNA"/>
</dbReference>
<dbReference type="InterPro" id="IPR027417">
    <property type="entry name" value="P-loop_NTPase"/>
</dbReference>
<evidence type="ECO:0000256" key="12">
    <source>
        <dbReference type="ARBA" id="ARBA00034808"/>
    </source>
</evidence>
<dbReference type="InterPro" id="IPR011335">
    <property type="entry name" value="Restrct_endonuc-II-like"/>
</dbReference>
<evidence type="ECO:0000256" key="13">
    <source>
        <dbReference type="ARBA" id="ARBA00034923"/>
    </source>
</evidence>
<dbReference type="EC" id="5.6.2.4" evidence="12"/>
<dbReference type="InterPro" id="IPR011604">
    <property type="entry name" value="PDDEXK-like_dom_sf"/>
</dbReference>
<reference evidence="19" key="1">
    <citation type="submission" date="2020-10" db="EMBL/GenBank/DDBJ databases">
        <authorList>
            <person name="Gilroy R."/>
        </authorList>
    </citation>
    <scope>NUCLEOTIDE SEQUENCE</scope>
    <source>
        <strain evidence="19">11167</strain>
    </source>
</reference>
<gene>
    <name evidence="19" type="ORF">IAC42_01425</name>
</gene>
<feature type="region of interest" description="Disordered" evidence="16">
    <location>
        <begin position="851"/>
        <end position="879"/>
    </location>
</feature>
<dbReference type="Proteomes" id="UP000823633">
    <property type="component" value="Unassembled WGS sequence"/>
</dbReference>
<dbReference type="SUPFAM" id="SSF52540">
    <property type="entry name" value="P-loop containing nucleoside triphosphate hydrolases"/>
    <property type="match status" value="1"/>
</dbReference>
<comment type="catalytic activity">
    <reaction evidence="14">
        <text>ATP + H2O = ADP + phosphate + H(+)</text>
        <dbReference type="Rhea" id="RHEA:13065"/>
        <dbReference type="ChEBI" id="CHEBI:15377"/>
        <dbReference type="ChEBI" id="CHEBI:15378"/>
        <dbReference type="ChEBI" id="CHEBI:30616"/>
        <dbReference type="ChEBI" id="CHEBI:43474"/>
        <dbReference type="ChEBI" id="CHEBI:456216"/>
        <dbReference type="EC" id="5.6.2.4"/>
    </reaction>
</comment>
<dbReference type="AlphaFoldDB" id="A0A9D9HAJ1"/>
<dbReference type="GO" id="GO:0043138">
    <property type="term" value="F:3'-5' DNA helicase activity"/>
    <property type="evidence" value="ECO:0007669"/>
    <property type="project" value="UniProtKB-EC"/>
</dbReference>
<dbReference type="Pfam" id="PF00580">
    <property type="entry name" value="UvrD-helicase"/>
    <property type="match status" value="1"/>
</dbReference>
<comment type="caution">
    <text evidence="19">The sequence shown here is derived from an EMBL/GenBank/DDBJ whole genome shotgun (WGS) entry which is preliminary data.</text>
</comment>
<evidence type="ECO:0000259" key="17">
    <source>
        <dbReference type="PROSITE" id="PS51198"/>
    </source>
</evidence>
<keyword evidence="10" id="KW-0413">Isomerase</keyword>
<evidence type="ECO:0000256" key="9">
    <source>
        <dbReference type="ARBA" id="ARBA00023204"/>
    </source>
</evidence>
<dbReference type="Gene3D" id="3.90.320.10">
    <property type="match status" value="1"/>
</dbReference>
<keyword evidence="5 15" id="KW-0347">Helicase</keyword>
<keyword evidence="7 15" id="KW-0067">ATP-binding</keyword>
<dbReference type="SUPFAM" id="SSF52980">
    <property type="entry name" value="Restriction endonuclease-like"/>
    <property type="match status" value="1"/>
</dbReference>
<keyword evidence="1" id="KW-0540">Nuclease</keyword>
<dbReference type="PROSITE" id="PS51217">
    <property type="entry name" value="UVRD_HELICASE_CTER"/>
    <property type="match status" value="1"/>
</dbReference>
<feature type="binding site" evidence="15">
    <location>
        <begin position="38"/>
        <end position="45"/>
    </location>
    <ligand>
        <name>ATP</name>
        <dbReference type="ChEBI" id="CHEBI:30616"/>
    </ligand>
</feature>
<dbReference type="GO" id="GO:0003677">
    <property type="term" value="F:DNA binding"/>
    <property type="evidence" value="ECO:0007669"/>
    <property type="project" value="UniProtKB-KW"/>
</dbReference>
<proteinExistence type="predicted"/>
<keyword evidence="9" id="KW-0234">DNA repair</keyword>
<evidence type="ECO:0000256" key="15">
    <source>
        <dbReference type="PROSITE-ProRule" id="PRU00560"/>
    </source>
</evidence>
<dbReference type="InterPro" id="IPR000212">
    <property type="entry name" value="DNA_helicase_UvrD/REP"/>
</dbReference>
<dbReference type="PANTHER" id="PTHR11070">
    <property type="entry name" value="UVRD / RECB / PCRA DNA HELICASE FAMILY MEMBER"/>
    <property type="match status" value="1"/>
</dbReference>
<dbReference type="GO" id="GO:0000725">
    <property type="term" value="P:recombinational repair"/>
    <property type="evidence" value="ECO:0007669"/>
    <property type="project" value="TreeGrafter"/>
</dbReference>
<feature type="domain" description="UvrD-like helicase C-terminal" evidence="18">
    <location>
        <begin position="427"/>
        <end position="722"/>
    </location>
</feature>
<keyword evidence="3" id="KW-0227">DNA damage</keyword>
<evidence type="ECO:0000256" key="14">
    <source>
        <dbReference type="ARBA" id="ARBA00048988"/>
    </source>
</evidence>
<evidence type="ECO:0000256" key="10">
    <source>
        <dbReference type="ARBA" id="ARBA00023235"/>
    </source>
</evidence>
<evidence type="ECO:0000256" key="16">
    <source>
        <dbReference type="SAM" id="MobiDB-lite"/>
    </source>
</evidence>
<dbReference type="GO" id="GO:0005524">
    <property type="term" value="F:ATP binding"/>
    <property type="evidence" value="ECO:0007669"/>
    <property type="project" value="UniProtKB-UniRule"/>
</dbReference>
<keyword evidence="8" id="KW-0238">DNA-binding</keyword>